<feature type="compositionally biased region" description="Polar residues" evidence="1">
    <location>
        <begin position="11"/>
        <end position="24"/>
    </location>
</feature>
<dbReference type="Proteomes" id="UP000019149">
    <property type="component" value="Unassembled WGS sequence"/>
</dbReference>
<dbReference type="GeneID" id="36344073"/>
<proteinExistence type="predicted"/>
<dbReference type="RefSeq" id="XP_024347976.1">
    <property type="nucleotide sequence ID" value="XM_024497607.1"/>
</dbReference>
<evidence type="ECO:0000313" key="3">
    <source>
        <dbReference type="Proteomes" id="UP000019149"/>
    </source>
</evidence>
<comment type="caution">
    <text evidence="2">The sequence shown here is derived from an EMBL/GenBank/DDBJ whole genome shotgun (WGS) entry which is preliminary data.</text>
</comment>
<keyword evidence="3" id="KW-1185">Reference proteome</keyword>
<organism evidence="2 3">
    <name type="scientific">Echinococcus granulosus</name>
    <name type="common">Hydatid tapeworm</name>
    <dbReference type="NCBI Taxonomy" id="6210"/>
    <lineage>
        <taxon>Eukaryota</taxon>
        <taxon>Metazoa</taxon>
        <taxon>Spiralia</taxon>
        <taxon>Lophotrochozoa</taxon>
        <taxon>Platyhelminthes</taxon>
        <taxon>Cestoda</taxon>
        <taxon>Eucestoda</taxon>
        <taxon>Cyclophyllidea</taxon>
        <taxon>Taeniidae</taxon>
        <taxon>Echinococcus</taxon>
        <taxon>Echinococcus granulosus group</taxon>
    </lineage>
</organism>
<evidence type="ECO:0000313" key="2">
    <source>
        <dbReference type="EMBL" id="EUB56780.1"/>
    </source>
</evidence>
<protein>
    <submittedName>
        <fullName evidence="2">Uncharacterized protein</fullName>
    </submittedName>
</protein>
<dbReference type="CTD" id="36344073"/>
<gene>
    <name evidence="2" type="ORF">EGR_08358</name>
</gene>
<accession>W6U6F9</accession>
<dbReference type="KEGG" id="egl:EGR_08358"/>
<feature type="region of interest" description="Disordered" evidence="1">
    <location>
        <begin position="1"/>
        <end position="24"/>
    </location>
</feature>
<evidence type="ECO:0000256" key="1">
    <source>
        <dbReference type="SAM" id="MobiDB-lite"/>
    </source>
</evidence>
<dbReference type="AlphaFoldDB" id="W6U6F9"/>
<name>W6U6F9_ECHGR</name>
<reference evidence="2 3" key="1">
    <citation type="journal article" date="2013" name="Nat. Genet.">
        <title>The genome of the hydatid tapeworm Echinococcus granulosus.</title>
        <authorList>
            <person name="Zheng H."/>
            <person name="Zhang W."/>
            <person name="Zhang L."/>
            <person name="Zhang Z."/>
            <person name="Li J."/>
            <person name="Lu G."/>
            <person name="Zhu Y."/>
            <person name="Wang Y."/>
            <person name="Huang Y."/>
            <person name="Liu J."/>
            <person name="Kang H."/>
            <person name="Chen J."/>
            <person name="Wang L."/>
            <person name="Chen A."/>
            <person name="Yu S."/>
            <person name="Gao Z."/>
            <person name="Jin L."/>
            <person name="Gu W."/>
            <person name="Wang Z."/>
            <person name="Zhao L."/>
            <person name="Shi B."/>
            <person name="Wen H."/>
            <person name="Lin R."/>
            <person name="Jones M.K."/>
            <person name="Brejova B."/>
            <person name="Vinar T."/>
            <person name="Zhao G."/>
            <person name="McManus D.P."/>
            <person name="Chen Z."/>
            <person name="Zhou Y."/>
            <person name="Wang S."/>
        </authorList>
    </citation>
    <scope>NUCLEOTIDE SEQUENCE [LARGE SCALE GENOMIC DNA]</scope>
</reference>
<dbReference type="EMBL" id="APAU02000104">
    <property type="protein sequence ID" value="EUB56780.1"/>
    <property type="molecule type" value="Genomic_DNA"/>
</dbReference>
<sequence>MKTKEFVPSSKMRTSSSVNDSPLSKTWQSPLFSTKTRKLRLHTFELQHGPPAHQVDLHQQSRVSVCFSNFFIWAFWYLQCFGSWSNSEFDYMCTEAFAKCTSTLRHGLRTTPPASPPFCMLEMHIPLYYSDVYAGMGKTQAVHNSHMRMVDDVVNVDDVSTREINTSSVYITCEKGECKFCRPNVIFNALGLHFIETIIQKKMTNGKIFLHFLSTSFHRDKSTHFLVILPHVMQFLFSDVIVV</sequence>